<dbReference type="EMBL" id="CP046730">
    <property type="protein sequence ID" value="QUP56392.1"/>
    <property type="molecule type" value="Genomic_DNA"/>
</dbReference>
<keyword evidence="3" id="KW-1185">Reference proteome</keyword>
<geneLocation type="plasmid" evidence="2 3">
    <name>pLLRS-1</name>
</geneLocation>
<evidence type="ECO:0008006" key="4">
    <source>
        <dbReference type="Google" id="ProtNLM"/>
    </source>
</evidence>
<keyword evidence="2" id="KW-0614">Plasmid</keyword>
<evidence type="ECO:0000256" key="1">
    <source>
        <dbReference type="SAM" id="Phobius"/>
    </source>
</evidence>
<evidence type="ECO:0000313" key="2">
    <source>
        <dbReference type="EMBL" id="QUP56392.1"/>
    </source>
</evidence>
<accession>A0ABX7ZLP0</accession>
<keyword evidence="1" id="KW-0472">Membrane</keyword>
<protein>
    <recommendedName>
        <fullName evidence="4">Transmembrane protein</fullName>
    </recommendedName>
</protein>
<sequence length="121" mass="13473">MPGFQETEFILLDQRADKCGFFILKTYLPVSGLVLFFVIGRLRHQWRTMHVCGAVASRCRTVAKRVRDIGTAAAAAQWRSDALLVCGDGRNLRMLLRKLRLLYALVLVALLGCCGFAMLAA</sequence>
<keyword evidence="1" id="KW-0812">Transmembrane</keyword>
<feature type="transmembrane region" description="Helical" evidence="1">
    <location>
        <begin position="20"/>
        <end position="39"/>
    </location>
</feature>
<organism evidence="2 3">
    <name type="scientific">Ralstonia syzygii</name>
    <dbReference type="NCBI Taxonomy" id="28097"/>
    <lineage>
        <taxon>Bacteria</taxon>
        <taxon>Pseudomonadati</taxon>
        <taxon>Pseudomonadota</taxon>
        <taxon>Betaproteobacteria</taxon>
        <taxon>Burkholderiales</taxon>
        <taxon>Burkholderiaceae</taxon>
        <taxon>Ralstonia</taxon>
        <taxon>Ralstonia solanacearum species complex</taxon>
    </lineage>
</organism>
<keyword evidence="1" id="KW-1133">Transmembrane helix</keyword>
<dbReference type="Proteomes" id="UP000677898">
    <property type="component" value="Plasmid pLLRS-1"/>
</dbReference>
<gene>
    <name evidence="2" type="ORF">GO998_22135</name>
</gene>
<name>A0ABX7ZLP0_9RALS</name>
<evidence type="ECO:0000313" key="3">
    <source>
        <dbReference type="Proteomes" id="UP000677898"/>
    </source>
</evidence>
<proteinExistence type="predicted"/>
<feature type="transmembrane region" description="Helical" evidence="1">
    <location>
        <begin position="101"/>
        <end position="120"/>
    </location>
</feature>
<reference evidence="2 3" key="1">
    <citation type="journal article" date="2021" name="Phytopathology">
        <title>Complete genome sequence of Ralstonia syzygii subsp. indonesiensis strain LLRS-1, isolated from wilted tobacco in China.</title>
        <authorList>
            <person name="Lu C.H."/>
            <person name="Li J.Y."/>
            <person name="Mi M.G."/>
            <person name="Lin Z.L."/>
            <person name="Jiang N."/>
            <person name="Gai X."/>
            <person name="Ma J.H."/>
            <person name="Lei L.P."/>
            <person name="Xia Z.Y."/>
        </authorList>
    </citation>
    <scope>NUCLEOTIDE SEQUENCE [LARGE SCALE GENOMIC DNA]</scope>
    <source>
        <strain evidence="2 3">LLRS-1</strain>
    </source>
</reference>